<feature type="transmembrane region" description="Helical" evidence="1">
    <location>
        <begin position="199"/>
        <end position="220"/>
    </location>
</feature>
<keyword evidence="1" id="KW-0812">Transmembrane</keyword>
<dbReference type="EMBL" id="SGIU01000002">
    <property type="protein sequence ID" value="TAI47870.1"/>
    <property type="molecule type" value="Genomic_DNA"/>
</dbReference>
<feature type="transmembrane region" description="Helical" evidence="1">
    <location>
        <begin position="232"/>
        <end position="256"/>
    </location>
</feature>
<reference evidence="2 3" key="1">
    <citation type="submission" date="2019-02" db="EMBL/GenBank/DDBJ databases">
        <title>Draft genome sequence of Muricauda sp. 176CP4-71.</title>
        <authorList>
            <person name="Park J.-S."/>
        </authorList>
    </citation>
    <scope>NUCLEOTIDE SEQUENCE [LARGE SCALE GENOMIC DNA]</scope>
    <source>
        <strain evidence="2 3">176CP4-71</strain>
    </source>
</reference>
<comment type="caution">
    <text evidence="2">The sequence shown here is derived from an EMBL/GenBank/DDBJ whole genome shotgun (WGS) entry which is preliminary data.</text>
</comment>
<evidence type="ECO:0000313" key="3">
    <source>
        <dbReference type="Proteomes" id="UP000291981"/>
    </source>
</evidence>
<feature type="transmembrane region" description="Helical" evidence="1">
    <location>
        <begin position="174"/>
        <end position="193"/>
    </location>
</feature>
<proteinExistence type="predicted"/>
<dbReference type="AlphaFoldDB" id="A0A4V2HSI3"/>
<protein>
    <submittedName>
        <fullName evidence="2">DUF3667 domain-containing protein</fullName>
    </submittedName>
</protein>
<dbReference type="Pfam" id="PF12412">
    <property type="entry name" value="DUF3667"/>
    <property type="match status" value="1"/>
</dbReference>
<evidence type="ECO:0000313" key="2">
    <source>
        <dbReference type="EMBL" id="TAI47870.1"/>
    </source>
</evidence>
<keyword evidence="1" id="KW-1133">Transmembrane helix</keyword>
<gene>
    <name evidence="2" type="ORF">EW142_14555</name>
</gene>
<dbReference type="Proteomes" id="UP000291981">
    <property type="component" value="Unassembled WGS sequence"/>
</dbReference>
<name>A0A4V2HSI3_9FLAO</name>
<keyword evidence="1" id="KW-0472">Membrane</keyword>
<sequence length="261" mass="30083">MPNCLNCHEPIAKKASFCLYCGAKVVQERITLKRILSDFVETFFGWDNKYFFTTWSLVVRPHVVLEEYASGVRKKYVPPLTYLIIGATLVLFSLTFFLDTYMNDLQGINENLKASFGIPEVKNTEGLEGQVSQEIQGQIIKYFNLVTLILIPIYALFTSLIYRKTYNYAEHLVFNSYIQGTSLVFIFIFFYISLLTHPFIYSITTFITIFLYLYSFGKLFKLDAGTSILKLFLFLVMFVIFIVVFIALLVGIALLISKLHN</sequence>
<dbReference type="OrthoDB" id="7446256at2"/>
<dbReference type="RefSeq" id="WP_130615071.1">
    <property type="nucleotide sequence ID" value="NZ_SGIU01000002.1"/>
</dbReference>
<organism evidence="2 3">
    <name type="scientific">Flagellimonas allohymeniacidonis</name>
    <dbReference type="NCBI Taxonomy" id="2517819"/>
    <lineage>
        <taxon>Bacteria</taxon>
        <taxon>Pseudomonadati</taxon>
        <taxon>Bacteroidota</taxon>
        <taxon>Flavobacteriia</taxon>
        <taxon>Flavobacteriales</taxon>
        <taxon>Flavobacteriaceae</taxon>
        <taxon>Flagellimonas</taxon>
    </lineage>
</organism>
<accession>A0A4V2HSI3</accession>
<feature type="transmembrane region" description="Helical" evidence="1">
    <location>
        <begin position="142"/>
        <end position="162"/>
    </location>
</feature>
<dbReference type="InterPro" id="IPR022134">
    <property type="entry name" value="DUF3667"/>
</dbReference>
<keyword evidence="3" id="KW-1185">Reference proteome</keyword>
<feature type="transmembrane region" description="Helical" evidence="1">
    <location>
        <begin position="80"/>
        <end position="98"/>
    </location>
</feature>
<evidence type="ECO:0000256" key="1">
    <source>
        <dbReference type="SAM" id="Phobius"/>
    </source>
</evidence>